<dbReference type="PANTHER" id="PTHR11024">
    <property type="entry name" value="NUCLEAR PORE COMPLEX PROTEIN SEC13 / SEH1 FAMILY MEMBER"/>
    <property type="match status" value="1"/>
</dbReference>
<keyword evidence="4" id="KW-0853">WD repeat</keyword>
<dbReference type="InterPro" id="IPR036322">
    <property type="entry name" value="WD40_repeat_dom_sf"/>
</dbReference>
<dbReference type="EMBL" id="BQXS01012320">
    <property type="protein sequence ID" value="GKT21477.1"/>
    <property type="molecule type" value="Genomic_DNA"/>
</dbReference>
<gene>
    <name evidence="11" type="ORF">ADUPG1_011912</name>
</gene>
<evidence type="ECO:0000256" key="1">
    <source>
        <dbReference type="ARBA" id="ARBA00004567"/>
    </source>
</evidence>
<comment type="subcellular location">
    <subcellularLocation>
        <location evidence="1">Nucleus</location>
        <location evidence="1">Nuclear pore complex</location>
    </subcellularLocation>
</comment>
<dbReference type="PANTHER" id="PTHR11024:SF2">
    <property type="entry name" value="PROTEIN SEC13 HOMOLOG"/>
    <property type="match status" value="1"/>
</dbReference>
<dbReference type="Proteomes" id="UP001057375">
    <property type="component" value="Unassembled WGS sequence"/>
</dbReference>
<keyword evidence="6" id="KW-0509">mRNA transport</keyword>
<comment type="caution">
    <text evidence="11">The sequence shown here is derived from an EMBL/GenBank/DDBJ whole genome shotgun (WGS) entry which is preliminary data.</text>
</comment>
<evidence type="ECO:0000256" key="6">
    <source>
        <dbReference type="ARBA" id="ARBA00022816"/>
    </source>
</evidence>
<protein>
    <submittedName>
        <fullName evidence="11">Sec13/Seh1 family like protein</fullName>
    </submittedName>
</protein>
<evidence type="ECO:0000256" key="8">
    <source>
        <dbReference type="ARBA" id="ARBA00023010"/>
    </source>
</evidence>
<dbReference type="InterPro" id="IPR001680">
    <property type="entry name" value="WD40_rpt"/>
</dbReference>
<keyword evidence="5" id="KW-0677">Repeat</keyword>
<organism evidence="11 12">
    <name type="scientific">Aduncisulcus paluster</name>
    <dbReference type="NCBI Taxonomy" id="2918883"/>
    <lineage>
        <taxon>Eukaryota</taxon>
        <taxon>Metamonada</taxon>
        <taxon>Carpediemonas-like organisms</taxon>
        <taxon>Aduncisulcus</taxon>
    </lineage>
</organism>
<keyword evidence="7" id="KW-0653">Protein transport</keyword>
<dbReference type="Pfam" id="PF00400">
    <property type="entry name" value="WD40"/>
    <property type="match status" value="1"/>
</dbReference>
<sequence length="292" mass="30999">MNINSSHDGKRLCVSKADGSIDVFQDGKLATTLTGHKGPVFDSVFIHPDLGSAIVSIGQDGRLIVWVEEDPNHFRNAHSMVAPSSLLALSIAPKELGFRIAAACANGSVFFTTYNHGKLSHSSFHAHDGGCTSVTWCPHVPTTDSTRALLATGGCDGNVKVWACTGSSGVSSAEDGAEEYSKPLICIKAHDWVSCVAWAPGITETPIRIASCGREGKVFVHKAGDVAGKWESLTIVESSDDVKPCWSVSWNMIGTVLAVGSGDSQISLYHESGEGVWEEAKVEEREVTAAEE</sequence>
<evidence type="ECO:0000313" key="11">
    <source>
        <dbReference type="EMBL" id="GKT21477.1"/>
    </source>
</evidence>
<keyword evidence="8" id="KW-0811">Translocation</keyword>
<dbReference type="InterPro" id="IPR037363">
    <property type="entry name" value="Sec13/Seh1_fam"/>
</dbReference>
<keyword evidence="12" id="KW-1185">Reference proteome</keyword>
<evidence type="ECO:0000256" key="9">
    <source>
        <dbReference type="ARBA" id="ARBA00023132"/>
    </source>
</evidence>
<keyword evidence="10" id="KW-0539">Nucleus</keyword>
<dbReference type="InterPro" id="IPR015943">
    <property type="entry name" value="WD40/YVTN_repeat-like_dom_sf"/>
</dbReference>
<reference evidence="11" key="1">
    <citation type="submission" date="2022-03" db="EMBL/GenBank/DDBJ databases">
        <title>Draft genome sequence of Aduncisulcus paluster, a free-living microaerophilic Fornicata.</title>
        <authorList>
            <person name="Yuyama I."/>
            <person name="Kume K."/>
            <person name="Tamura T."/>
            <person name="Inagaki Y."/>
            <person name="Hashimoto T."/>
        </authorList>
    </citation>
    <scope>NUCLEOTIDE SEQUENCE</scope>
    <source>
        <strain evidence="11">NY0171</strain>
    </source>
</reference>
<dbReference type="SUPFAM" id="SSF50978">
    <property type="entry name" value="WD40 repeat-like"/>
    <property type="match status" value="1"/>
</dbReference>
<accession>A0ABQ5K0U5</accession>
<dbReference type="SMART" id="SM00320">
    <property type="entry name" value="WD40"/>
    <property type="match status" value="4"/>
</dbReference>
<evidence type="ECO:0000256" key="3">
    <source>
        <dbReference type="ARBA" id="ARBA00022448"/>
    </source>
</evidence>
<evidence type="ECO:0000256" key="4">
    <source>
        <dbReference type="ARBA" id="ARBA00022574"/>
    </source>
</evidence>
<evidence type="ECO:0000256" key="5">
    <source>
        <dbReference type="ARBA" id="ARBA00022737"/>
    </source>
</evidence>
<evidence type="ECO:0000256" key="10">
    <source>
        <dbReference type="ARBA" id="ARBA00023242"/>
    </source>
</evidence>
<name>A0ABQ5K0U5_9EUKA</name>
<keyword evidence="3" id="KW-0813">Transport</keyword>
<evidence type="ECO:0000313" key="12">
    <source>
        <dbReference type="Proteomes" id="UP001057375"/>
    </source>
</evidence>
<proteinExistence type="inferred from homology"/>
<evidence type="ECO:0000256" key="7">
    <source>
        <dbReference type="ARBA" id="ARBA00022927"/>
    </source>
</evidence>
<evidence type="ECO:0000256" key="2">
    <source>
        <dbReference type="ARBA" id="ARBA00010102"/>
    </source>
</evidence>
<comment type="similarity">
    <text evidence="2">Belongs to the WD repeat SEC13 family.</text>
</comment>
<keyword evidence="9" id="KW-0906">Nuclear pore complex</keyword>
<dbReference type="Gene3D" id="2.130.10.10">
    <property type="entry name" value="YVTN repeat-like/Quinoprotein amine dehydrogenase"/>
    <property type="match status" value="1"/>
</dbReference>